<gene>
    <name evidence="2" type="ORF">BT63DRAFT_159802</name>
</gene>
<dbReference type="EMBL" id="MU004231">
    <property type="protein sequence ID" value="KAF2673549.1"/>
    <property type="molecule type" value="Genomic_DNA"/>
</dbReference>
<keyword evidence="3" id="KW-1185">Reference proteome</keyword>
<feature type="transmembrane region" description="Helical" evidence="1">
    <location>
        <begin position="64"/>
        <end position="81"/>
    </location>
</feature>
<organism evidence="2 3">
    <name type="scientific">Microthyrium microscopicum</name>
    <dbReference type="NCBI Taxonomy" id="703497"/>
    <lineage>
        <taxon>Eukaryota</taxon>
        <taxon>Fungi</taxon>
        <taxon>Dikarya</taxon>
        <taxon>Ascomycota</taxon>
        <taxon>Pezizomycotina</taxon>
        <taxon>Dothideomycetes</taxon>
        <taxon>Dothideomycetes incertae sedis</taxon>
        <taxon>Microthyriales</taxon>
        <taxon>Microthyriaceae</taxon>
        <taxon>Microthyrium</taxon>
    </lineage>
</organism>
<dbReference type="Proteomes" id="UP000799302">
    <property type="component" value="Unassembled WGS sequence"/>
</dbReference>
<feature type="transmembrane region" description="Helical" evidence="1">
    <location>
        <begin position="38"/>
        <end position="58"/>
    </location>
</feature>
<proteinExistence type="predicted"/>
<dbReference type="OrthoDB" id="2830640at2759"/>
<evidence type="ECO:0000256" key="1">
    <source>
        <dbReference type="SAM" id="Phobius"/>
    </source>
</evidence>
<protein>
    <submittedName>
        <fullName evidence="2">Uncharacterized protein</fullName>
    </submittedName>
</protein>
<name>A0A6A6UMR7_9PEZI</name>
<keyword evidence="1" id="KW-0812">Transmembrane</keyword>
<keyword evidence="1" id="KW-0472">Membrane</keyword>
<keyword evidence="1" id="KW-1133">Transmembrane helix</keyword>
<dbReference type="AlphaFoldDB" id="A0A6A6UMR7"/>
<sequence length="100" mass="11280">MKPNAMMAKDGADMKEIASISKKIVVNTAKDSFSLRRIADVTMLFFLPPTFVAVWLSFCVCQHVLTILIDLISFAFFNFALKDMWSRRPGSVIMLSPRSC</sequence>
<accession>A0A6A6UMR7</accession>
<reference evidence="2" key="1">
    <citation type="journal article" date="2020" name="Stud. Mycol.">
        <title>101 Dothideomycetes genomes: a test case for predicting lifestyles and emergence of pathogens.</title>
        <authorList>
            <person name="Haridas S."/>
            <person name="Albert R."/>
            <person name="Binder M."/>
            <person name="Bloem J."/>
            <person name="Labutti K."/>
            <person name="Salamov A."/>
            <person name="Andreopoulos B."/>
            <person name="Baker S."/>
            <person name="Barry K."/>
            <person name="Bills G."/>
            <person name="Bluhm B."/>
            <person name="Cannon C."/>
            <person name="Castanera R."/>
            <person name="Culley D."/>
            <person name="Daum C."/>
            <person name="Ezra D."/>
            <person name="Gonzalez J."/>
            <person name="Henrissat B."/>
            <person name="Kuo A."/>
            <person name="Liang C."/>
            <person name="Lipzen A."/>
            <person name="Lutzoni F."/>
            <person name="Magnuson J."/>
            <person name="Mondo S."/>
            <person name="Nolan M."/>
            <person name="Ohm R."/>
            <person name="Pangilinan J."/>
            <person name="Park H.-J."/>
            <person name="Ramirez L."/>
            <person name="Alfaro M."/>
            <person name="Sun H."/>
            <person name="Tritt A."/>
            <person name="Yoshinaga Y."/>
            <person name="Zwiers L.-H."/>
            <person name="Turgeon B."/>
            <person name="Goodwin S."/>
            <person name="Spatafora J."/>
            <person name="Crous P."/>
            <person name="Grigoriev I."/>
        </authorList>
    </citation>
    <scope>NUCLEOTIDE SEQUENCE</scope>
    <source>
        <strain evidence="2">CBS 115976</strain>
    </source>
</reference>
<evidence type="ECO:0000313" key="2">
    <source>
        <dbReference type="EMBL" id="KAF2673549.1"/>
    </source>
</evidence>
<evidence type="ECO:0000313" key="3">
    <source>
        <dbReference type="Proteomes" id="UP000799302"/>
    </source>
</evidence>